<evidence type="ECO:0000313" key="1">
    <source>
        <dbReference type="EMBL" id="BFM41691.1"/>
    </source>
</evidence>
<sequence length="75" mass="8702">MKMILIPENDLNVLRETLEVALKIIRGYGVAGNFNIPSTTLKETKKDREFKYSKMIDNKIRGTKPDYLKKYHGKS</sequence>
<accession>A0AAT9GWT3</accession>
<protein>
    <submittedName>
        <fullName evidence="1">Uncharacterized protein</fullName>
    </submittedName>
</protein>
<organism evidence="1">
    <name type="scientific">Flavobacterium sp. CFS9</name>
    <dbReference type="NCBI Taxonomy" id="3143118"/>
    <lineage>
        <taxon>Bacteria</taxon>
        <taxon>Pseudomonadati</taxon>
        <taxon>Bacteroidota</taxon>
        <taxon>Flavobacteriia</taxon>
        <taxon>Flavobacteriales</taxon>
        <taxon>Flavobacteriaceae</taxon>
        <taxon>Flavobacterium</taxon>
    </lineage>
</organism>
<reference evidence="1" key="1">
    <citation type="submission" date="2024-05" db="EMBL/GenBank/DDBJ databases">
        <title>Whole-Genome Sequence of CFS9, a Potential Fish Probiotic Isolated from the Body Surface of Silurus asotus.</title>
        <authorList>
            <person name="Kojima M."/>
            <person name="Tobioka K."/>
            <person name="Yokota K."/>
            <person name="Nakatani H."/>
            <person name="Hori K."/>
            <person name="Tamaru Y."/>
            <person name="Okazaki F."/>
        </authorList>
    </citation>
    <scope>NUCLEOTIDE SEQUENCE</scope>
    <source>
        <strain evidence="1">CFS9</strain>
    </source>
</reference>
<gene>
    <name evidence="1" type="ORF">CFS9_03320</name>
</gene>
<dbReference type="EMBL" id="AP031573">
    <property type="protein sequence ID" value="BFM41691.1"/>
    <property type="molecule type" value="Genomic_DNA"/>
</dbReference>
<dbReference type="RefSeq" id="WP_369616946.1">
    <property type="nucleotide sequence ID" value="NZ_AP031573.1"/>
</dbReference>
<dbReference type="AlphaFoldDB" id="A0AAT9GWT3"/>
<name>A0AAT9GWT3_9FLAO</name>
<proteinExistence type="predicted"/>